<evidence type="ECO:0000256" key="1">
    <source>
        <dbReference type="SAM" id="MobiDB-lite"/>
    </source>
</evidence>
<evidence type="ECO:0000313" key="3">
    <source>
        <dbReference type="EMBL" id="VTJ66578.1"/>
    </source>
</evidence>
<organism evidence="3 4">
    <name type="scientific">Marmota monax</name>
    <name type="common">Woodchuck</name>
    <dbReference type="NCBI Taxonomy" id="9995"/>
    <lineage>
        <taxon>Eukaryota</taxon>
        <taxon>Metazoa</taxon>
        <taxon>Chordata</taxon>
        <taxon>Craniata</taxon>
        <taxon>Vertebrata</taxon>
        <taxon>Euteleostomi</taxon>
        <taxon>Mammalia</taxon>
        <taxon>Eutheria</taxon>
        <taxon>Euarchontoglires</taxon>
        <taxon>Glires</taxon>
        <taxon>Rodentia</taxon>
        <taxon>Sciuromorpha</taxon>
        <taxon>Sciuridae</taxon>
        <taxon>Xerinae</taxon>
        <taxon>Marmotini</taxon>
        <taxon>Marmota</taxon>
    </lineage>
</organism>
<feature type="compositionally biased region" description="Basic and acidic residues" evidence="1">
    <location>
        <begin position="34"/>
        <end position="51"/>
    </location>
</feature>
<dbReference type="EMBL" id="CABDUW010000350">
    <property type="protein sequence ID" value="VTJ66578.1"/>
    <property type="molecule type" value="Genomic_DNA"/>
</dbReference>
<dbReference type="Proteomes" id="UP000335636">
    <property type="component" value="Unassembled WGS sequence"/>
</dbReference>
<feature type="non-terminal residue" evidence="3">
    <location>
        <position position="1"/>
    </location>
</feature>
<evidence type="ECO:0000313" key="4">
    <source>
        <dbReference type="Proteomes" id="UP000335636"/>
    </source>
</evidence>
<feature type="chain" id="PRO_5023136123" evidence="2">
    <location>
        <begin position="26"/>
        <end position="51"/>
    </location>
</feature>
<reference evidence="3" key="1">
    <citation type="submission" date="2019-04" db="EMBL/GenBank/DDBJ databases">
        <authorList>
            <person name="Alioto T."/>
            <person name="Alioto T."/>
        </authorList>
    </citation>
    <scope>NUCLEOTIDE SEQUENCE [LARGE SCALE GENOMIC DNA]</scope>
</reference>
<proteinExistence type="predicted"/>
<keyword evidence="4" id="KW-1185">Reference proteome</keyword>
<keyword evidence="2" id="KW-0732">Signal</keyword>
<gene>
    <name evidence="3" type="ORF">MONAX_5E008664</name>
</gene>
<sequence length="51" mass="5161">HKGKSALFGRSVFAAASVAFPPVVAAEAGTASADAHRNQQVRGREGGVRLG</sequence>
<dbReference type="AlphaFoldDB" id="A0A5E4BAD5"/>
<comment type="caution">
    <text evidence="3">The sequence shown here is derived from an EMBL/GenBank/DDBJ whole genome shotgun (WGS) entry which is preliminary data.</text>
</comment>
<feature type="signal peptide" evidence="2">
    <location>
        <begin position="1"/>
        <end position="25"/>
    </location>
</feature>
<protein>
    <submittedName>
        <fullName evidence="3">Uncharacterized protein</fullName>
    </submittedName>
</protein>
<name>A0A5E4BAD5_MARMO</name>
<accession>A0A5E4BAD5</accession>
<feature type="region of interest" description="Disordered" evidence="1">
    <location>
        <begin position="29"/>
        <end position="51"/>
    </location>
</feature>
<evidence type="ECO:0000256" key="2">
    <source>
        <dbReference type="SAM" id="SignalP"/>
    </source>
</evidence>